<keyword evidence="1" id="KW-0863">Zinc-finger</keyword>
<dbReference type="InterPro" id="IPR013087">
    <property type="entry name" value="Znf_C2H2_type"/>
</dbReference>
<keyword evidence="1" id="KW-0862">Zinc</keyword>
<evidence type="ECO:0000313" key="5">
    <source>
        <dbReference type="Proteomes" id="UP000800200"/>
    </source>
</evidence>
<sequence length="669" mass="74459">MSCEVEKLGAGNCYVWYCLSNRPSGEAKRITPLSGLKKVTPCSPITPPDSPRPPITVHNVAITREHVAFSPIPGCPSISGRKSLREHSGLDLGLTCSCSLLHRSEQDSTLRMEQYMTRSLEQHAAPGATDQLPIEITSETELADDCSTCASTPASVDSDSAMNALFGHSSCYILDRKLSNLRLEFDLESGSFIYTTATGTSGSSSQTSSPTGNGSQNNSTTQSRNATNKRLLMNRRKDDPRDDEGRGKRQKQSNSPSDLTESPARKFACPFFKHNPREYHQRKSCRGPEGRDIHRLKEHLYRKHRLHPCPRCLKTFGKPEEVSAHLREVTSCERRDDPIERPEGIDEEKCKLLKQRAGIQNIDGVTKWKMIYQIIFGVNVNVPSPFYEDADFMEDSDPVPENELRRRWIQDCHKEINRRIDNYIDPILQQYSPSLFENETGERIYVLNKSQIKDLARSMFTQVVSLRQPTGTVEDGDEGESRADALLPLPEPASVGSSTTLPDCSADIIPPWDQEIALDETDVPPFLPVGDPPLEGGLYPSISESSISNPSFLSTLDNNLDANHLDDLQLPAIPGSPIAIQPARICASPQIAPRRNRTETTSAHATNSTNSRLHSARCLYDRLDFSASLDPADLAEEDSFNQFFDPSDHSLITDLRPRELFSGRYGGFD</sequence>
<dbReference type="PANTHER" id="PTHR38166">
    <property type="entry name" value="C2H2-TYPE DOMAIN-CONTAINING PROTEIN-RELATED"/>
    <property type="match status" value="1"/>
</dbReference>
<keyword evidence="5" id="KW-1185">Reference proteome</keyword>
<feature type="compositionally biased region" description="Low complexity" evidence="2">
    <location>
        <begin position="198"/>
        <end position="215"/>
    </location>
</feature>
<name>A0A6A6DYJ4_9PEZI</name>
<dbReference type="AlphaFoldDB" id="A0A6A6DYJ4"/>
<evidence type="ECO:0000256" key="2">
    <source>
        <dbReference type="SAM" id="MobiDB-lite"/>
    </source>
</evidence>
<keyword evidence="1" id="KW-0479">Metal-binding</keyword>
<feature type="domain" description="C2H2-type" evidence="3">
    <location>
        <begin position="307"/>
        <end position="335"/>
    </location>
</feature>
<reference evidence="4" key="1">
    <citation type="journal article" date="2020" name="Stud. Mycol.">
        <title>101 Dothideomycetes genomes: a test case for predicting lifestyles and emergence of pathogens.</title>
        <authorList>
            <person name="Haridas S."/>
            <person name="Albert R."/>
            <person name="Binder M."/>
            <person name="Bloem J."/>
            <person name="Labutti K."/>
            <person name="Salamov A."/>
            <person name="Andreopoulos B."/>
            <person name="Baker S."/>
            <person name="Barry K."/>
            <person name="Bills G."/>
            <person name="Bluhm B."/>
            <person name="Cannon C."/>
            <person name="Castanera R."/>
            <person name="Culley D."/>
            <person name="Daum C."/>
            <person name="Ezra D."/>
            <person name="Gonzalez J."/>
            <person name="Henrissat B."/>
            <person name="Kuo A."/>
            <person name="Liang C."/>
            <person name="Lipzen A."/>
            <person name="Lutzoni F."/>
            <person name="Magnuson J."/>
            <person name="Mondo S."/>
            <person name="Nolan M."/>
            <person name="Ohm R."/>
            <person name="Pangilinan J."/>
            <person name="Park H.-J."/>
            <person name="Ramirez L."/>
            <person name="Alfaro M."/>
            <person name="Sun H."/>
            <person name="Tritt A."/>
            <person name="Yoshinaga Y."/>
            <person name="Zwiers L.-H."/>
            <person name="Turgeon B."/>
            <person name="Goodwin S."/>
            <person name="Spatafora J."/>
            <person name="Crous P."/>
            <person name="Grigoriev I."/>
        </authorList>
    </citation>
    <scope>NUCLEOTIDE SEQUENCE</scope>
    <source>
        <strain evidence="4">CBS 207.26</strain>
    </source>
</reference>
<proteinExistence type="predicted"/>
<dbReference type="GO" id="GO:0008270">
    <property type="term" value="F:zinc ion binding"/>
    <property type="evidence" value="ECO:0007669"/>
    <property type="project" value="UniProtKB-KW"/>
</dbReference>
<evidence type="ECO:0000256" key="1">
    <source>
        <dbReference type="PROSITE-ProRule" id="PRU00042"/>
    </source>
</evidence>
<dbReference type="EMBL" id="ML994640">
    <property type="protein sequence ID" value="KAF2183845.1"/>
    <property type="molecule type" value="Genomic_DNA"/>
</dbReference>
<evidence type="ECO:0000313" key="4">
    <source>
        <dbReference type="EMBL" id="KAF2183845.1"/>
    </source>
</evidence>
<feature type="compositionally biased region" description="Polar residues" evidence="2">
    <location>
        <begin position="216"/>
        <end position="228"/>
    </location>
</feature>
<dbReference type="PROSITE" id="PS50157">
    <property type="entry name" value="ZINC_FINGER_C2H2_2"/>
    <property type="match status" value="1"/>
</dbReference>
<dbReference type="PANTHER" id="PTHR38166:SF1">
    <property type="entry name" value="C2H2-TYPE DOMAIN-CONTAINING PROTEIN"/>
    <property type="match status" value="1"/>
</dbReference>
<dbReference type="OrthoDB" id="4738706at2759"/>
<evidence type="ECO:0000259" key="3">
    <source>
        <dbReference type="PROSITE" id="PS50157"/>
    </source>
</evidence>
<feature type="region of interest" description="Disordered" evidence="2">
    <location>
        <begin position="198"/>
        <end position="264"/>
    </location>
</feature>
<accession>A0A6A6DYJ4</accession>
<organism evidence="4 5">
    <name type="scientific">Zopfia rhizophila CBS 207.26</name>
    <dbReference type="NCBI Taxonomy" id="1314779"/>
    <lineage>
        <taxon>Eukaryota</taxon>
        <taxon>Fungi</taxon>
        <taxon>Dikarya</taxon>
        <taxon>Ascomycota</taxon>
        <taxon>Pezizomycotina</taxon>
        <taxon>Dothideomycetes</taxon>
        <taxon>Dothideomycetes incertae sedis</taxon>
        <taxon>Zopfiaceae</taxon>
        <taxon>Zopfia</taxon>
    </lineage>
</organism>
<dbReference type="Proteomes" id="UP000800200">
    <property type="component" value="Unassembled WGS sequence"/>
</dbReference>
<feature type="compositionally biased region" description="Basic and acidic residues" evidence="2">
    <location>
        <begin position="235"/>
        <end position="247"/>
    </location>
</feature>
<protein>
    <recommendedName>
        <fullName evidence="3">C2H2-type domain-containing protein</fullName>
    </recommendedName>
</protein>
<gene>
    <name evidence="4" type="ORF">K469DRAFT_751258</name>
</gene>